<name>A0A2M7D7U6_9BACT</name>
<comment type="catalytic activity">
    <reaction evidence="6">
        <text>Endonucleolytic cleavage of RNA, removing 5'-extranucleotides from tRNA precursor.</text>
        <dbReference type="EC" id="3.1.26.5"/>
    </reaction>
</comment>
<dbReference type="PANTHER" id="PTHR33992">
    <property type="entry name" value="RIBONUCLEASE P PROTEIN COMPONENT"/>
    <property type="match status" value="1"/>
</dbReference>
<dbReference type="Gene3D" id="3.30.230.10">
    <property type="match status" value="1"/>
</dbReference>
<evidence type="ECO:0000256" key="2">
    <source>
        <dbReference type="ARBA" id="ARBA00022722"/>
    </source>
</evidence>
<evidence type="ECO:0000256" key="1">
    <source>
        <dbReference type="ARBA" id="ARBA00022694"/>
    </source>
</evidence>
<comment type="similarity">
    <text evidence="6">Belongs to the RnpA family.</text>
</comment>
<dbReference type="SUPFAM" id="SSF54211">
    <property type="entry name" value="Ribosomal protein S5 domain 2-like"/>
    <property type="match status" value="1"/>
</dbReference>
<accession>A0A2M7D7U6</accession>
<keyword evidence="3 6" id="KW-0255">Endonuclease</keyword>
<keyword evidence="5 6" id="KW-0694">RNA-binding</keyword>
<evidence type="ECO:0000256" key="6">
    <source>
        <dbReference type="HAMAP-Rule" id="MF_00227"/>
    </source>
</evidence>
<evidence type="ECO:0000313" key="9">
    <source>
        <dbReference type="Proteomes" id="UP000230304"/>
    </source>
</evidence>
<evidence type="ECO:0000256" key="3">
    <source>
        <dbReference type="ARBA" id="ARBA00022759"/>
    </source>
</evidence>
<dbReference type="NCBIfam" id="TIGR00188">
    <property type="entry name" value="rnpA"/>
    <property type="match status" value="1"/>
</dbReference>
<dbReference type="Pfam" id="PF00825">
    <property type="entry name" value="Ribonuclease_P"/>
    <property type="match status" value="1"/>
</dbReference>
<dbReference type="HAMAP" id="MF_00227">
    <property type="entry name" value="RNase_P"/>
    <property type="match status" value="1"/>
</dbReference>
<evidence type="ECO:0000256" key="5">
    <source>
        <dbReference type="ARBA" id="ARBA00022884"/>
    </source>
</evidence>
<dbReference type="GO" id="GO:0000049">
    <property type="term" value="F:tRNA binding"/>
    <property type="evidence" value="ECO:0007669"/>
    <property type="project" value="UniProtKB-UniRule"/>
</dbReference>
<comment type="subunit">
    <text evidence="6">Consists of a catalytic RNA component (M1 or rnpB) and a protein subunit.</text>
</comment>
<keyword evidence="2 6" id="KW-0540">Nuclease</keyword>
<dbReference type="PANTHER" id="PTHR33992:SF1">
    <property type="entry name" value="RIBONUCLEASE P PROTEIN COMPONENT"/>
    <property type="match status" value="1"/>
</dbReference>
<dbReference type="Proteomes" id="UP000230304">
    <property type="component" value="Unassembled WGS sequence"/>
</dbReference>
<evidence type="ECO:0000256" key="4">
    <source>
        <dbReference type="ARBA" id="ARBA00022801"/>
    </source>
</evidence>
<keyword evidence="4 6" id="KW-0378">Hydrolase</keyword>
<dbReference type="InterPro" id="IPR014721">
    <property type="entry name" value="Ribsml_uS5_D2-typ_fold_subgr"/>
</dbReference>
<dbReference type="AlphaFoldDB" id="A0A2M7D7U6"/>
<protein>
    <recommendedName>
        <fullName evidence="6 7">Ribonuclease P protein component</fullName>
        <shortName evidence="6">RNase P protein</shortName>
        <shortName evidence="6">RNaseP protein</shortName>
        <ecNumber evidence="6 7">3.1.26.5</ecNumber>
    </recommendedName>
    <alternativeName>
        <fullName evidence="6">Protein C5</fullName>
    </alternativeName>
</protein>
<proteinExistence type="inferred from homology"/>
<dbReference type="GO" id="GO:0001682">
    <property type="term" value="P:tRNA 5'-leader removal"/>
    <property type="evidence" value="ECO:0007669"/>
    <property type="project" value="UniProtKB-UniRule"/>
</dbReference>
<reference evidence="9" key="1">
    <citation type="submission" date="2017-09" db="EMBL/GenBank/DDBJ databases">
        <title>Depth-based differentiation of microbial function through sediment-hosted aquifers and enrichment of novel symbionts in the deep terrestrial subsurface.</title>
        <authorList>
            <person name="Probst A.J."/>
            <person name="Ladd B."/>
            <person name="Jarett J.K."/>
            <person name="Geller-Mcgrath D.E."/>
            <person name="Sieber C.M.K."/>
            <person name="Emerson J.B."/>
            <person name="Anantharaman K."/>
            <person name="Thomas B.C."/>
            <person name="Malmstrom R."/>
            <person name="Stieglmeier M."/>
            <person name="Klingl A."/>
            <person name="Woyke T."/>
            <person name="Ryan C.M."/>
            <person name="Banfield J.F."/>
        </authorList>
    </citation>
    <scope>NUCLEOTIDE SEQUENCE [LARGE SCALE GENOMIC DNA]</scope>
</reference>
<comment type="function">
    <text evidence="6">RNaseP catalyzes the removal of the 5'-leader sequence from pre-tRNA to produce the mature 5'-terminus. It can also cleave other RNA substrates such as 4.5S RNA. The protein component plays an auxiliary but essential role in vivo by binding to the 5'-leader sequence and broadening the substrate specificity of the ribozyme.</text>
</comment>
<dbReference type="GO" id="GO:0004526">
    <property type="term" value="F:ribonuclease P activity"/>
    <property type="evidence" value="ECO:0007669"/>
    <property type="project" value="UniProtKB-UniRule"/>
</dbReference>
<evidence type="ECO:0000256" key="7">
    <source>
        <dbReference type="NCBIfam" id="TIGR00188"/>
    </source>
</evidence>
<sequence length="115" mass="13511">MLYKINRLQKEKDIERVFKKGRGFKEDFLVIKTLKNDSNKIRFGFVVSQKVSKKASIRNKIKRRLSELVRLKLKSKALANRSDNLFIAAPGLEKKDFWEIEETINKLFQKAGLIK</sequence>
<gene>
    <name evidence="6 8" type="primary">rnpA</name>
    <name evidence="8" type="ORF">COS26_01985</name>
</gene>
<dbReference type="InterPro" id="IPR020568">
    <property type="entry name" value="Ribosomal_Su5_D2-typ_SF"/>
</dbReference>
<keyword evidence="1 6" id="KW-0819">tRNA processing</keyword>
<organism evidence="8 9">
    <name type="scientific">Candidatus Nealsonbacteria bacterium CG02_land_8_20_14_3_00_40_11</name>
    <dbReference type="NCBI Taxonomy" id="1974700"/>
    <lineage>
        <taxon>Bacteria</taxon>
        <taxon>Candidatus Nealsoniibacteriota</taxon>
    </lineage>
</organism>
<dbReference type="InterPro" id="IPR000100">
    <property type="entry name" value="RNase_P"/>
</dbReference>
<dbReference type="EMBL" id="PEUA01000045">
    <property type="protein sequence ID" value="PIV42525.1"/>
    <property type="molecule type" value="Genomic_DNA"/>
</dbReference>
<dbReference type="GO" id="GO:0030677">
    <property type="term" value="C:ribonuclease P complex"/>
    <property type="evidence" value="ECO:0007669"/>
    <property type="project" value="TreeGrafter"/>
</dbReference>
<dbReference type="EC" id="3.1.26.5" evidence="6 7"/>
<dbReference type="GO" id="GO:0042781">
    <property type="term" value="F:3'-tRNA processing endoribonuclease activity"/>
    <property type="evidence" value="ECO:0007669"/>
    <property type="project" value="TreeGrafter"/>
</dbReference>
<comment type="caution">
    <text evidence="8">The sequence shown here is derived from an EMBL/GenBank/DDBJ whole genome shotgun (WGS) entry which is preliminary data.</text>
</comment>
<evidence type="ECO:0000313" key="8">
    <source>
        <dbReference type="EMBL" id="PIV42525.1"/>
    </source>
</evidence>